<accession>A0A7V7PR01</accession>
<feature type="transmembrane region" description="Helical" evidence="12">
    <location>
        <begin position="83"/>
        <end position="102"/>
    </location>
</feature>
<protein>
    <recommendedName>
        <fullName evidence="11">Cardiolipin synthase</fullName>
        <ecNumber evidence="11">2.7.8.-</ecNumber>
    </recommendedName>
</protein>
<reference evidence="14 15" key="1">
    <citation type="submission" date="2019-09" db="EMBL/GenBank/DDBJ databases">
        <title>YIM 132180 draft genome.</title>
        <authorList>
            <person name="Zhang K."/>
        </authorList>
    </citation>
    <scope>NUCLEOTIDE SEQUENCE [LARGE SCALE GENOMIC DNA]</scope>
    <source>
        <strain evidence="14 15">YIM 132180</strain>
    </source>
</reference>
<dbReference type="Proteomes" id="UP000432089">
    <property type="component" value="Unassembled WGS sequence"/>
</dbReference>
<feature type="domain" description="PLD phosphodiesterase" evidence="13">
    <location>
        <begin position="434"/>
        <end position="461"/>
    </location>
</feature>
<feature type="transmembrane region" description="Helical" evidence="12">
    <location>
        <begin position="51"/>
        <end position="71"/>
    </location>
</feature>
<evidence type="ECO:0000256" key="4">
    <source>
        <dbReference type="ARBA" id="ARBA00022475"/>
    </source>
</evidence>
<sequence>MRDGTIGRAPPIDWRRRAPYALRERGSNRRPASGRVKRRGPVSDYFELHTWWSTILAAVTWSIIFGALVVIPFRRSPEAAQGWLLLFFFQPFAALVLFFFVGNARHPKWRQERIKSVPSLVKRASLEIPDAATDVASELEPKSRTAARLVTALGQLPCVAGNTVSLDADYDRVVDRIAGDIENARHHVHVMFYILHDDEAGNRMLSAMERAVRRGVKCRLLIDAVGSANDRNAIIRRLAGTGVEVHLILPLRFWNRATRADLRNHRKIVVVDGRIGWIGSQNMHRMEYEPNTFYREVMARVTGPVVLELQSVFIGDWYLETDEDLSSHDIMPPPADTEGEVRAQVLPSGPDHPDSRIDTLFTDLIHSATERVVLTTPYFIPNEALSLALRTAVAKGVQVTLFVTSTTKSVFIDQAQRSYYDELLSSGVELMLYRERFLHAKHLSIDADIAVIGSANMDRRSFELNSEVTLIVYDAGVVTQLRRIENDYRSKSRRLTAEEWAGRGFFTQLAENAMRLVSPLL</sequence>
<keyword evidence="6" id="KW-0808">Transferase</keyword>
<comment type="subcellular location">
    <subcellularLocation>
        <location evidence="2">Cell membrane</location>
    </subcellularLocation>
    <subcellularLocation>
        <location evidence="3">Secreted</location>
    </subcellularLocation>
</comment>
<organism evidence="14 15">
    <name type="scientific">Plantimonas leprariae</name>
    <dbReference type="NCBI Taxonomy" id="2615207"/>
    <lineage>
        <taxon>Bacteria</taxon>
        <taxon>Pseudomonadati</taxon>
        <taxon>Pseudomonadota</taxon>
        <taxon>Alphaproteobacteria</taxon>
        <taxon>Hyphomicrobiales</taxon>
        <taxon>Aurantimonadaceae</taxon>
        <taxon>Plantimonas</taxon>
    </lineage>
</organism>
<dbReference type="SMART" id="SM00155">
    <property type="entry name" value="PLDc"/>
    <property type="match status" value="2"/>
</dbReference>
<dbReference type="Pfam" id="PF13091">
    <property type="entry name" value="PLDc_2"/>
    <property type="match status" value="2"/>
</dbReference>
<comment type="function">
    <text evidence="1">Could be a virulence factor.</text>
</comment>
<dbReference type="InterPro" id="IPR001736">
    <property type="entry name" value="PLipase_D/transphosphatidylase"/>
</dbReference>
<dbReference type="CDD" id="cd09152">
    <property type="entry name" value="PLDc_EcCLS_like_1"/>
    <property type="match status" value="1"/>
</dbReference>
<dbReference type="SUPFAM" id="SSF56024">
    <property type="entry name" value="Phospholipase D/nuclease"/>
    <property type="match status" value="2"/>
</dbReference>
<evidence type="ECO:0000256" key="10">
    <source>
        <dbReference type="ARBA" id="ARBA00023136"/>
    </source>
</evidence>
<keyword evidence="4" id="KW-1003">Cell membrane</keyword>
<dbReference type="InterPro" id="IPR025202">
    <property type="entry name" value="PLD-like_dom"/>
</dbReference>
<dbReference type="GO" id="GO:0032049">
    <property type="term" value="P:cardiolipin biosynthetic process"/>
    <property type="evidence" value="ECO:0007669"/>
    <property type="project" value="UniProtKB-UniRule"/>
</dbReference>
<dbReference type="PROSITE" id="PS50035">
    <property type="entry name" value="PLD"/>
    <property type="match status" value="2"/>
</dbReference>
<evidence type="ECO:0000256" key="9">
    <source>
        <dbReference type="ARBA" id="ARBA00022989"/>
    </source>
</evidence>
<dbReference type="PANTHER" id="PTHR21248">
    <property type="entry name" value="CARDIOLIPIN SYNTHASE"/>
    <property type="match status" value="1"/>
</dbReference>
<evidence type="ECO:0000256" key="1">
    <source>
        <dbReference type="ARBA" id="ARBA00003145"/>
    </source>
</evidence>
<name>A0A7V7PR01_9HYPH</name>
<dbReference type="CDD" id="cd09158">
    <property type="entry name" value="PLDc_EcCLS_like_2"/>
    <property type="match status" value="1"/>
</dbReference>
<dbReference type="NCBIfam" id="TIGR04265">
    <property type="entry name" value="bac_cardiolipin"/>
    <property type="match status" value="1"/>
</dbReference>
<evidence type="ECO:0000256" key="12">
    <source>
        <dbReference type="SAM" id="Phobius"/>
    </source>
</evidence>
<evidence type="ECO:0000256" key="7">
    <source>
        <dbReference type="ARBA" id="ARBA00022692"/>
    </source>
</evidence>
<gene>
    <name evidence="14" type="primary">cls</name>
    <name evidence="14" type="ORF">F6X38_07855</name>
</gene>
<dbReference type="Gene3D" id="3.30.870.10">
    <property type="entry name" value="Endonuclease Chain A"/>
    <property type="match status" value="2"/>
</dbReference>
<dbReference type="EMBL" id="VZDO01000004">
    <property type="protein sequence ID" value="KAB0680890.1"/>
    <property type="molecule type" value="Genomic_DNA"/>
</dbReference>
<keyword evidence="7 12" id="KW-0812">Transmembrane</keyword>
<dbReference type="GO" id="GO:0005576">
    <property type="term" value="C:extracellular region"/>
    <property type="evidence" value="ECO:0007669"/>
    <property type="project" value="UniProtKB-SubCell"/>
</dbReference>
<keyword evidence="10 12" id="KW-0472">Membrane</keyword>
<evidence type="ECO:0000256" key="6">
    <source>
        <dbReference type="ARBA" id="ARBA00022679"/>
    </source>
</evidence>
<dbReference type="InterPro" id="IPR022924">
    <property type="entry name" value="Cardiolipin_synthase"/>
</dbReference>
<evidence type="ECO:0000313" key="15">
    <source>
        <dbReference type="Proteomes" id="UP000432089"/>
    </source>
</evidence>
<evidence type="ECO:0000256" key="3">
    <source>
        <dbReference type="ARBA" id="ARBA00004613"/>
    </source>
</evidence>
<keyword evidence="15" id="KW-1185">Reference proteome</keyword>
<keyword evidence="8" id="KW-0677">Repeat</keyword>
<dbReference type="EC" id="2.7.8.-" evidence="11"/>
<evidence type="ECO:0000313" key="14">
    <source>
        <dbReference type="EMBL" id="KAB0680890.1"/>
    </source>
</evidence>
<evidence type="ECO:0000256" key="11">
    <source>
        <dbReference type="NCBIfam" id="TIGR04265"/>
    </source>
</evidence>
<dbReference type="AlphaFoldDB" id="A0A7V7PR01"/>
<dbReference type="GO" id="GO:0008808">
    <property type="term" value="F:cardiolipin synthase activity"/>
    <property type="evidence" value="ECO:0007669"/>
    <property type="project" value="UniProtKB-UniRule"/>
</dbReference>
<comment type="caution">
    <text evidence="14">The sequence shown here is derived from an EMBL/GenBank/DDBJ whole genome shotgun (WGS) entry which is preliminary data.</text>
</comment>
<evidence type="ECO:0000256" key="2">
    <source>
        <dbReference type="ARBA" id="ARBA00004236"/>
    </source>
</evidence>
<feature type="domain" description="PLD phosphodiesterase" evidence="13">
    <location>
        <begin position="260"/>
        <end position="287"/>
    </location>
</feature>
<dbReference type="PANTHER" id="PTHR21248:SF22">
    <property type="entry name" value="PHOSPHOLIPASE D"/>
    <property type="match status" value="1"/>
</dbReference>
<proteinExistence type="predicted"/>
<keyword evidence="5" id="KW-0964">Secreted</keyword>
<dbReference type="GO" id="GO:0005886">
    <property type="term" value="C:plasma membrane"/>
    <property type="evidence" value="ECO:0007669"/>
    <property type="project" value="UniProtKB-SubCell"/>
</dbReference>
<evidence type="ECO:0000259" key="13">
    <source>
        <dbReference type="PROSITE" id="PS50035"/>
    </source>
</evidence>
<evidence type="ECO:0000256" key="8">
    <source>
        <dbReference type="ARBA" id="ARBA00022737"/>
    </source>
</evidence>
<evidence type="ECO:0000256" key="5">
    <source>
        <dbReference type="ARBA" id="ARBA00022525"/>
    </source>
</evidence>
<keyword evidence="9 12" id="KW-1133">Transmembrane helix</keyword>